<sequence length="74" mass="8545">MGEKGVCPFYQACQEFHKVNNEIETCGILKHDIKRSLIFLHNKIEDNGNSIEFAIHLMDNICLLCNTCDPYEIE</sequence>
<organism evidence="1 2">
    <name type="scientific">Intoshia linei</name>
    <dbReference type="NCBI Taxonomy" id="1819745"/>
    <lineage>
        <taxon>Eukaryota</taxon>
        <taxon>Metazoa</taxon>
        <taxon>Spiralia</taxon>
        <taxon>Lophotrochozoa</taxon>
        <taxon>Mesozoa</taxon>
        <taxon>Orthonectida</taxon>
        <taxon>Rhopaluridae</taxon>
        <taxon>Intoshia</taxon>
    </lineage>
</organism>
<keyword evidence="2" id="KW-1185">Reference proteome</keyword>
<dbReference type="Proteomes" id="UP000078046">
    <property type="component" value="Unassembled WGS sequence"/>
</dbReference>
<proteinExistence type="predicted"/>
<evidence type="ECO:0000313" key="2">
    <source>
        <dbReference type="Proteomes" id="UP000078046"/>
    </source>
</evidence>
<gene>
    <name evidence="1" type="ORF">A3Q56_03994</name>
</gene>
<dbReference type="AlphaFoldDB" id="A0A177B209"/>
<evidence type="ECO:0000313" key="1">
    <source>
        <dbReference type="EMBL" id="OAF68266.1"/>
    </source>
</evidence>
<accession>A0A177B209</accession>
<name>A0A177B209_9BILA</name>
<dbReference type="EMBL" id="LWCA01000479">
    <property type="protein sequence ID" value="OAF68266.1"/>
    <property type="molecule type" value="Genomic_DNA"/>
</dbReference>
<comment type="caution">
    <text evidence="1">The sequence shown here is derived from an EMBL/GenBank/DDBJ whole genome shotgun (WGS) entry which is preliminary data.</text>
</comment>
<protein>
    <submittedName>
        <fullName evidence="1">Uncharacterized protein</fullName>
    </submittedName>
</protein>
<reference evidence="1 2" key="1">
    <citation type="submission" date="2016-04" db="EMBL/GenBank/DDBJ databases">
        <title>The genome of Intoshia linei affirms orthonectids as highly simplified spiralians.</title>
        <authorList>
            <person name="Mikhailov K.V."/>
            <person name="Slusarev G.S."/>
            <person name="Nikitin M.A."/>
            <person name="Logacheva M.D."/>
            <person name="Penin A."/>
            <person name="Aleoshin V."/>
            <person name="Panchin Y.V."/>
        </authorList>
    </citation>
    <scope>NUCLEOTIDE SEQUENCE [LARGE SCALE GENOMIC DNA]</scope>
    <source>
        <strain evidence="1">Intl2013</strain>
        <tissue evidence="1">Whole animal</tissue>
    </source>
</reference>